<evidence type="ECO:0000256" key="1">
    <source>
        <dbReference type="SAM" id="Phobius"/>
    </source>
</evidence>
<keyword evidence="1" id="KW-1133">Transmembrane helix</keyword>
<dbReference type="EMBL" id="CAVN010000110">
    <property type="protein sequence ID" value="CDF58991.1"/>
    <property type="molecule type" value="Genomic_DNA"/>
</dbReference>
<dbReference type="InterPro" id="IPR018710">
    <property type="entry name" value="DUF2232"/>
</dbReference>
<dbReference type="eggNOG" id="COG4241">
    <property type="taxonomic scope" value="Bacteria"/>
</dbReference>
<protein>
    <submittedName>
        <fullName evidence="2">Conserved protein</fullName>
    </submittedName>
</protein>
<dbReference type="Pfam" id="PF09991">
    <property type="entry name" value="DUF2232"/>
    <property type="match status" value="1"/>
</dbReference>
<organism evidence="2 3">
    <name type="scientific">Thermobrachium celere DSM 8682</name>
    <dbReference type="NCBI Taxonomy" id="941824"/>
    <lineage>
        <taxon>Bacteria</taxon>
        <taxon>Bacillati</taxon>
        <taxon>Bacillota</taxon>
        <taxon>Clostridia</taxon>
        <taxon>Eubacteriales</taxon>
        <taxon>Clostridiaceae</taxon>
        <taxon>Thermobrachium</taxon>
    </lineage>
</organism>
<dbReference type="Proteomes" id="UP000014923">
    <property type="component" value="Unassembled WGS sequence"/>
</dbReference>
<feature type="transmembrane region" description="Helical" evidence="1">
    <location>
        <begin position="175"/>
        <end position="198"/>
    </location>
</feature>
<dbReference type="PANTHER" id="PTHR41324">
    <property type="entry name" value="MEMBRANE PROTEIN-RELATED"/>
    <property type="match status" value="1"/>
</dbReference>
<feature type="transmembrane region" description="Helical" evidence="1">
    <location>
        <begin position="36"/>
        <end position="53"/>
    </location>
</feature>
<reference evidence="2" key="1">
    <citation type="submission" date="2013-03" db="EMBL/GenBank/DDBJ databases">
        <title>Draft genome sequence of the hydrogen-ethanol-producing anaerobic alkalithermophilic Caloramator celere.</title>
        <authorList>
            <person name="Ciranna A."/>
            <person name="Larjo A."/>
            <person name="Kivisto A."/>
            <person name="Santala V."/>
            <person name="Roos C."/>
            <person name="Karp M."/>
        </authorList>
    </citation>
    <scope>NUCLEOTIDE SEQUENCE [LARGE SCALE GENOMIC DNA]</scope>
    <source>
        <strain evidence="2">DSM 8682</strain>
    </source>
</reference>
<name>R7RU84_9CLOT</name>
<feature type="transmembrane region" description="Helical" evidence="1">
    <location>
        <begin position="60"/>
        <end position="85"/>
    </location>
</feature>
<feature type="transmembrane region" description="Helical" evidence="1">
    <location>
        <begin position="12"/>
        <end position="30"/>
    </location>
</feature>
<feature type="transmembrane region" description="Helical" evidence="1">
    <location>
        <begin position="242"/>
        <end position="266"/>
    </location>
</feature>
<feature type="transmembrane region" description="Helical" evidence="1">
    <location>
        <begin position="134"/>
        <end position="155"/>
    </location>
</feature>
<gene>
    <name evidence="2" type="ORF">TCEL_02059</name>
</gene>
<dbReference type="PANTHER" id="PTHR41324:SF1">
    <property type="entry name" value="DUF2232 DOMAIN-CONTAINING PROTEIN"/>
    <property type="match status" value="1"/>
</dbReference>
<feature type="transmembrane region" description="Helical" evidence="1">
    <location>
        <begin position="204"/>
        <end position="230"/>
    </location>
</feature>
<keyword evidence="3" id="KW-1185">Reference proteome</keyword>
<keyword evidence="1" id="KW-0812">Transmembrane</keyword>
<accession>R7RU84</accession>
<keyword evidence="1" id="KW-0472">Membrane</keyword>
<evidence type="ECO:0000313" key="2">
    <source>
        <dbReference type="EMBL" id="CDF58991.1"/>
    </source>
</evidence>
<dbReference type="AlphaFoldDB" id="R7RU84"/>
<dbReference type="HOGENOM" id="CLU_068641_0_0_9"/>
<evidence type="ECO:0000313" key="3">
    <source>
        <dbReference type="Proteomes" id="UP000014923"/>
    </source>
</evidence>
<sequence>MPIALVHLRHGFKYSILSIIATGSIVAFTVDPVTAVTFALIYGLLGLAMGYCIKNRKSVLLTIIIMSAVVFISTAVIVKISGLILGQDIIKTMTEMIDESVKMAKQMYGAIGVPQEQIDSVLNRVIPNADIIKMIFPSTMIIYSIVTSLISYLFAHKIFNRFGYNVERIKPLSEWFVSVKLATAIFVIVLISFLLVLMKVNNSAMYYFNAQILFNFIFSINGIAAVDYYFIKKNMKGTLRFLIILMIATSPLSNLLFIVGVLDYIFNYRGLDYMRIRR</sequence>
<proteinExistence type="predicted"/>
<comment type="caution">
    <text evidence="2">The sequence shown here is derived from an EMBL/GenBank/DDBJ whole genome shotgun (WGS) entry which is preliminary data.</text>
</comment>